<gene>
    <name evidence="1" type="ORF">OPT61_g2429</name>
</gene>
<protein>
    <submittedName>
        <fullName evidence="1">Uncharacterized protein</fullName>
    </submittedName>
</protein>
<evidence type="ECO:0000313" key="2">
    <source>
        <dbReference type="Proteomes" id="UP001153331"/>
    </source>
</evidence>
<name>A0ACC2ILZ6_9PLEO</name>
<accession>A0ACC2ILZ6</accession>
<dbReference type="Proteomes" id="UP001153331">
    <property type="component" value="Unassembled WGS sequence"/>
</dbReference>
<organism evidence="1 2">
    <name type="scientific">Boeremia exigua</name>
    <dbReference type="NCBI Taxonomy" id="749465"/>
    <lineage>
        <taxon>Eukaryota</taxon>
        <taxon>Fungi</taxon>
        <taxon>Dikarya</taxon>
        <taxon>Ascomycota</taxon>
        <taxon>Pezizomycotina</taxon>
        <taxon>Dothideomycetes</taxon>
        <taxon>Pleosporomycetidae</taxon>
        <taxon>Pleosporales</taxon>
        <taxon>Pleosporineae</taxon>
        <taxon>Didymellaceae</taxon>
        <taxon>Boeremia</taxon>
    </lineage>
</organism>
<dbReference type="EMBL" id="JAPHNI010000109">
    <property type="protein sequence ID" value="KAJ8116079.1"/>
    <property type="molecule type" value="Genomic_DNA"/>
</dbReference>
<sequence>MFHVGSGFLIAYGYELKNEGVFDAIVDWTFFNNIPLKQVDAPKIQLLVLEPGAAESDITCRLIHVERLWRTRYEALSYCWGDESITRQLHCSGIPLVVHVNLHDALSDLRHPSRERLLWVDRLCINQDDVQEKNKQIACMGAIYSQARQVLIYLGKLEPSVEGAIDSIRRLDQKFKFAYWSLLAYKLMRVVDEDRDKIYWKPIISLLNRPWFQRTWVVQETVLARKAQVVCGNQSITWAKLQRVVQSMILYKGATRLIPDCHLMESALLNVDLMARARNTLHPWIQLPTTSLFHWLFQGKPIFGAVGTDPKLLDLIVKAHSFGCKDPRDKLFGMLGLTRQSISHGYIQPNYTISAEHVYQNFVLWEILHNNNLQVLGITSDKTAGQHLCPSWVPRFDRLDPQESLSGNWCPNKFNASACLPKNVRTSDHDAVLHLKGSIVDTIDTVGKKPFTRPVELQREKPTERLMWYQLSEVNKDMIQEAIGIWLAAARRIQCHSSAPKAQELFDMLDSGTGNQETVPFNYKPRPPPPKWEPFLRTFMFDQNILGSSPSSSEALTSVAAFLLVALRGSLTPRWFRILYSGEVGLAQAPFLSLASSRLFAATETGMIGFVPMRAKKGDLVCILHGASVPFILRQTTGGKFQLVGECYMHGIMYGEALQRADYQDKEIEFALV</sequence>
<proteinExistence type="predicted"/>
<keyword evidence="2" id="KW-1185">Reference proteome</keyword>
<evidence type="ECO:0000313" key="1">
    <source>
        <dbReference type="EMBL" id="KAJ8116079.1"/>
    </source>
</evidence>
<reference evidence="1" key="1">
    <citation type="submission" date="2022-11" db="EMBL/GenBank/DDBJ databases">
        <title>Genome Sequence of Boeremia exigua.</title>
        <authorList>
            <person name="Buettner E."/>
        </authorList>
    </citation>
    <scope>NUCLEOTIDE SEQUENCE</scope>
    <source>
        <strain evidence="1">CU02</strain>
    </source>
</reference>
<comment type="caution">
    <text evidence="1">The sequence shown here is derived from an EMBL/GenBank/DDBJ whole genome shotgun (WGS) entry which is preliminary data.</text>
</comment>